<evidence type="ECO:0000313" key="4">
    <source>
        <dbReference type="Proteomes" id="UP000321484"/>
    </source>
</evidence>
<evidence type="ECO:0000256" key="1">
    <source>
        <dbReference type="SAM" id="MobiDB-lite"/>
    </source>
</evidence>
<keyword evidence="2" id="KW-0472">Membrane</keyword>
<gene>
    <name evidence="3" type="ORF">AFE02nite_26760</name>
</gene>
<evidence type="ECO:0000256" key="2">
    <source>
        <dbReference type="SAM" id="Phobius"/>
    </source>
</evidence>
<dbReference type="Pfam" id="PF14012">
    <property type="entry name" value="DUF4229"/>
    <property type="match status" value="1"/>
</dbReference>
<protein>
    <recommendedName>
        <fullName evidence="5">DUF4229 domain-containing protein</fullName>
    </recommendedName>
</protein>
<dbReference type="RefSeq" id="WP_052114150.1">
    <property type="nucleotide sequence ID" value="NZ_BJYK01000009.1"/>
</dbReference>
<evidence type="ECO:0000313" key="3">
    <source>
        <dbReference type="EMBL" id="GEN80942.1"/>
    </source>
</evidence>
<reference evidence="3 4" key="1">
    <citation type="submission" date="2019-07" db="EMBL/GenBank/DDBJ databases">
        <title>Whole genome shotgun sequence of Actinotalea fermentans NBRC 105374.</title>
        <authorList>
            <person name="Hosoyama A."/>
            <person name="Uohara A."/>
            <person name="Ohji S."/>
            <person name="Ichikawa N."/>
        </authorList>
    </citation>
    <scope>NUCLEOTIDE SEQUENCE [LARGE SCALE GENOMIC DNA]</scope>
    <source>
        <strain evidence="3 4">NBRC 105374</strain>
    </source>
</reference>
<dbReference type="AlphaFoldDB" id="A0A511Z0H4"/>
<sequence length="106" mass="11180">MPVVTYSLLRLGVFVLALGGLWLAGMGSWLLVIVATVVAAALSYVLFGKQRVAAAQWIADRRAEGTGPRFSRAVEDDAAAEDAIADRLREEPPDGQIASPSPSSTP</sequence>
<keyword evidence="2" id="KW-1133">Transmembrane helix</keyword>
<organism evidence="3 4">
    <name type="scientific">Actinotalea fermentans</name>
    <dbReference type="NCBI Taxonomy" id="43671"/>
    <lineage>
        <taxon>Bacteria</taxon>
        <taxon>Bacillati</taxon>
        <taxon>Actinomycetota</taxon>
        <taxon>Actinomycetes</taxon>
        <taxon>Micrococcales</taxon>
        <taxon>Cellulomonadaceae</taxon>
        <taxon>Actinotalea</taxon>
    </lineage>
</organism>
<name>A0A511Z0H4_9CELL</name>
<proteinExistence type="predicted"/>
<feature type="transmembrane region" description="Helical" evidence="2">
    <location>
        <begin position="7"/>
        <end position="23"/>
    </location>
</feature>
<dbReference type="EMBL" id="BJYK01000009">
    <property type="protein sequence ID" value="GEN80942.1"/>
    <property type="molecule type" value="Genomic_DNA"/>
</dbReference>
<feature type="region of interest" description="Disordered" evidence="1">
    <location>
        <begin position="65"/>
        <end position="106"/>
    </location>
</feature>
<feature type="transmembrane region" description="Helical" evidence="2">
    <location>
        <begin position="29"/>
        <end position="47"/>
    </location>
</feature>
<keyword evidence="2" id="KW-0812">Transmembrane</keyword>
<evidence type="ECO:0008006" key="5">
    <source>
        <dbReference type="Google" id="ProtNLM"/>
    </source>
</evidence>
<comment type="caution">
    <text evidence="3">The sequence shown here is derived from an EMBL/GenBank/DDBJ whole genome shotgun (WGS) entry which is preliminary data.</text>
</comment>
<keyword evidence="4" id="KW-1185">Reference proteome</keyword>
<accession>A0A511Z0H4</accession>
<dbReference type="InterPro" id="IPR025323">
    <property type="entry name" value="DUF4229"/>
</dbReference>
<dbReference type="Proteomes" id="UP000321484">
    <property type="component" value="Unassembled WGS sequence"/>
</dbReference>